<dbReference type="PANTHER" id="PTHR43095:SF3">
    <property type="entry name" value="L-XYLULOSE_3-KETO-L-GULONATE KINASE"/>
    <property type="match status" value="1"/>
</dbReference>
<dbReference type="PIRSF" id="PIRSF000538">
    <property type="entry name" value="GlpK"/>
    <property type="match status" value="1"/>
</dbReference>
<feature type="domain" description="Carbohydrate kinase FGGY C-terminal" evidence="6">
    <location>
        <begin position="258"/>
        <end position="437"/>
    </location>
</feature>
<dbReference type="PROSITE" id="PS00445">
    <property type="entry name" value="FGGY_KINASES_2"/>
    <property type="match status" value="1"/>
</dbReference>
<dbReference type="InterPro" id="IPR000577">
    <property type="entry name" value="Carb_kinase_FGGY"/>
</dbReference>
<keyword evidence="2 4" id="KW-0808">Transferase</keyword>
<dbReference type="InterPro" id="IPR018483">
    <property type="entry name" value="Carb_kinase_FGGY_CS"/>
</dbReference>
<dbReference type="CDD" id="cd07802">
    <property type="entry name" value="ASKHA_NBD_FGGY_EcLyxK-like"/>
    <property type="match status" value="1"/>
</dbReference>
<evidence type="ECO:0000313" key="7">
    <source>
        <dbReference type="EMBL" id="AOV95862.1"/>
    </source>
</evidence>
<evidence type="ECO:0000256" key="4">
    <source>
        <dbReference type="RuleBase" id="RU003733"/>
    </source>
</evidence>
<keyword evidence="3 4" id="KW-0418">Kinase</keyword>
<gene>
    <name evidence="7" type="ORF">A9798_02120</name>
</gene>
<keyword evidence="8" id="KW-1185">Reference proteome</keyword>
<evidence type="ECO:0000259" key="5">
    <source>
        <dbReference type="Pfam" id="PF00370"/>
    </source>
</evidence>
<dbReference type="Pfam" id="PF02782">
    <property type="entry name" value="FGGY_C"/>
    <property type="match status" value="1"/>
</dbReference>
<dbReference type="InterPro" id="IPR050406">
    <property type="entry name" value="FGGY_Carb_Kinase"/>
</dbReference>
<reference evidence="7 8" key="1">
    <citation type="submission" date="2016-06" db="EMBL/GenBank/DDBJ databases">
        <title>Complete genome sequence of Edwardsiella hoshinae ATCC 35051.</title>
        <authorList>
            <person name="Reichley S.R."/>
            <person name="Waldbieser G.C."/>
            <person name="Lawrence M.L."/>
            <person name="Griffin M.J."/>
        </authorList>
    </citation>
    <scope>NUCLEOTIDE SEQUENCE [LARGE SCALE GENOMIC DNA]</scope>
    <source>
        <strain evidence="7 8">ATCC 35051</strain>
    </source>
</reference>
<feature type="domain" description="Carbohydrate kinase FGGY N-terminal" evidence="5">
    <location>
        <begin position="3"/>
        <end position="249"/>
    </location>
</feature>
<accession>A0ABN4SWE8</accession>
<dbReference type="Gene3D" id="3.30.420.40">
    <property type="match status" value="2"/>
</dbReference>
<organism evidence="7 8">
    <name type="scientific">Edwardsiella hoshinae</name>
    <dbReference type="NCBI Taxonomy" id="93378"/>
    <lineage>
        <taxon>Bacteria</taxon>
        <taxon>Pseudomonadati</taxon>
        <taxon>Pseudomonadota</taxon>
        <taxon>Gammaproteobacteria</taxon>
        <taxon>Enterobacterales</taxon>
        <taxon>Hafniaceae</taxon>
        <taxon>Edwardsiella</taxon>
    </lineage>
</organism>
<dbReference type="InterPro" id="IPR018484">
    <property type="entry name" value="FGGY_N"/>
</dbReference>
<dbReference type="InterPro" id="IPR018485">
    <property type="entry name" value="FGGY_C"/>
</dbReference>
<evidence type="ECO:0000256" key="2">
    <source>
        <dbReference type="ARBA" id="ARBA00022679"/>
    </source>
</evidence>
<proteinExistence type="inferred from homology"/>
<evidence type="ECO:0000256" key="1">
    <source>
        <dbReference type="ARBA" id="ARBA00009156"/>
    </source>
</evidence>
<evidence type="ECO:0000259" key="6">
    <source>
        <dbReference type="Pfam" id="PF02782"/>
    </source>
</evidence>
<sequence length="499" mass="54660">MAYWLGIDCGGTWLKAGLYDGAGRECAIVRQPLALISPHPGWAERDMQRLWQQCAQAIRDLLAQSATMGQAIRGVGISAQGKGLFLLDKQDRPLGHAILSSDRRAQAIVQRWQRDGVAQRLYPLTRQALWSGHPATLLRWLKEHQPQRYRQIGCVLMAHDYLRWCLSGMKGCELSNISESNLYSMTDGAFDHRLTAWQGITEIETALPPLVGSAQVCATVSPAAAALTGLRPGTPLVGGLFDVVATALCAGLQDEHTLNVVMGTWAVTSGLAERLAEAEPYPYVYGHYAFPGRYIVHEASPTSAANLEWLRAQWGDLPLDQINQLVARLPRAGSDLFFLPFLYGSNAGAALSGGFYGLQALHQRAHLLQAVYEGVVFSHMTHLTRMRARFSQVRELRVTGGPARSRPWMQMLADVSGLPVALPPVEETGCMGAAMMAQAGVDGGSDIACWQTAAPQILYPDPAIYDAYQAKYQRYQSLTAALRDWHAEAAARAPQEEQQ</sequence>
<dbReference type="SUPFAM" id="SSF53067">
    <property type="entry name" value="Actin-like ATPase domain"/>
    <property type="match status" value="2"/>
</dbReference>
<dbReference type="Proteomes" id="UP000175893">
    <property type="component" value="Chromosome"/>
</dbReference>
<comment type="similarity">
    <text evidence="1 4">Belongs to the FGGY kinase family.</text>
</comment>
<evidence type="ECO:0000256" key="3">
    <source>
        <dbReference type="ARBA" id="ARBA00022777"/>
    </source>
</evidence>
<name>A0ABN4SWE8_9GAMM</name>
<dbReference type="PANTHER" id="PTHR43095">
    <property type="entry name" value="SUGAR KINASE"/>
    <property type="match status" value="1"/>
</dbReference>
<dbReference type="GO" id="GO:0016301">
    <property type="term" value="F:kinase activity"/>
    <property type="evidence" value="ECO:0007669"/>
    <property type="project" value="UniProtKB-KW"/>
</dbReference>
<dbReference type="Pfam" id="PF00370">
    <property type="entry name" value="FGGY_N"/>
    <property type="match status" value="1"/>
</dbReference>
<protein>
    <submittedName>
        <fullName evidence="7">Carbohydrate kinase</fullName>
    </submittedName>
</protein>
<dbReference type="InterPro" id="IPR043129">
    <property type="entry name" value="ATPase_NBD"/>
</dbReference>
<evidence type="ECO:0000313" key="8">
    <source>
        <dbReference type="Proteomes" id="UP000175893"/>
    </source>
</evidence>
<dbReference type="EMBL" id="CP016043">
    <property type="protein sequence ID" value="AOV95862.1"/>
    <property type="molecule type" value="Genomic_DNA"/>
</dbReference>